<gene>
    <name evidence="1" type="ORF">KDK95_20525</name>
</gene>
<evidence type="ECO:0000313" key="2">
    <source>
        <dbReference type="Proteomes" id="UP000676325"/>
    </source>
</evidence>
<reference evidence="1" key="1">
    <citation type="submission" date="2021-04" db="EMBL/GenBank/DDBJ databases">
        <title>Genome based classification of Actinospica acidithermotolerans sp. nov., an actinobacterium isolated from an Indonesian hot spring.</title>
        <authorList>
            <person name="Kusuma A.B."/>
            <person name="Putra K.E."/>
            <person name="Nafisah S."/>
            <person name="Loh J."/>
            <person name="Nouioui I."/>
            <person name="Goodfellow M."/>
        </authorList>
    </citation>
    <scope>NUCLEOTIDE SEQUENCE</scope>
    <source>
        <strain evidence="1">MGRD01-02</strain>
    </source>
</reference>
<name>A0A941EBX1_9ACTN</name>
<dbReference type="Proteomes" id="UP000676325">
    <property type="component" value="Unassembled WGS sequence"/>
</dbReference>
<dbReference type="EMBL" id="JAGSOH010000063">
    <property type="protein sequence ID" value="MBR7828706.1"/>
    <property type="molecule type" value="Genomic_DNA"/>
</dbReference>
<sequence length="284" mass="32106">MEKPHHLAAAFIAGFGVAKPGAEARMGRVSLRSKASGEIRRRQAAANICFEYGLYQVEQPSTSLAAHYANDWWETYEGALPLAAKALEAGTAGRDEWLTILLHIQAVWPRHPDFERDVNEQGARRGLPPVAGDFLERLRQAALKENRQVMAASRFAVLRRDERAERFLLNDKGFATFGDHEAGMVFPLTREVAVLMALGRVRPGEDYEQLPRVERIVNARGMRLLNDLAWDHAGIRCVISHPDDDPQLAGLTDHDRTFKMTPRRQRPYRHTREPRLLDWATATA</sequence>
<evidence type="ECO:0000313" key="1">
    <source>
        <dbReference type="EMBL" id="MBR7828706.1"/>
    </source>
</evidence>
<proteinExistence type="predicted"/>
<comment type="caution">
    <text evidence="1">The sequence shown here is derived from an EMBL/GenBank/DDBJ whole genome shotgun (WGS) entry which is preliminary data.</text>
</comment>
<accession>A0A941EBX1</accession>
<organism evidence="1 2">
    <name type="scientific">Actinospica acidithermotolerans</name>
    <dbReference type="NCBI Taxonomy" id="2828514"/>
    <lineage>
        <taxon>Bacteria</taxon>
        <taxon>Bacillati</taxon>
        <taxon>Actinomycetota</taxon>
        <taxon>Actinomycetes</taxon>
        <taxon>Catenulisporales</taxon>
        <taxon>Actinospicaceae</taxon>
        <taxon>Actinospica</taxon>
    </lineage>
</organism>
<keyword evidence="2" id="KW-1185">Reference proteome</keyword>
<protein>
    <submittedName>
        <fullName evidence="1">Uncharacterized protein</fullName>
    </submittedName>
</protein>
<dbReference type="AlphaFoldDB" id="A0A941EBX1"/>
<dbReference type="RefSeq" id="WP_212519841.1">
    <property type="nucleotide sequence ID" value="NZ_JAGSOH010000063.1"/>
</dbReference>